<name>A0A934K511_9BACT</name>
<organism evidence="1 2">
    <name type="scientific">Candidatus Nephthysia bennettiae</name>
    <dbReference type="NCBI Taxonomy" id="3127016"/>
    <lineage>
        <taxon>Bacteria</taxon>
        <taxon>Bacillati</taxon>
        <taxon>Candidatus Dormiibacterota</taxon>
        <taxon>Candidatus Dormibacteria</taxon>
        <taxon>Candidatus Dormibacterales</taxon>
        <taxon>Candidatus Dormibacteraceae</taxon>
        <taxon>Candidatus Nephthysia</taxon>
    </lineage>
</organism>
<proteinExistence type="predicted"/>
<dbReference type="EMBL" id="JAEKNR010000188">
    <property type="protein sequence ID" value="MBJ7600174.1"/>
    <property type="molecule type" value="Genomic_DNA"/>
</dbReference>
<dbReference type="Proteomes" id="UP000612893">
    <property type="component" value="Unassembled WGS sequence"/>
</dbReference>
<comment type="caution">
    <text evidence="1">The sequence shown here is derived from an EMBL/GenBank/DDBJ whole genome shotgun (WGS) entry which is preliminary data.</text>
</comment>
<keyword evidence="1" id="KW-0489">Methyltransferase</keyword>
<evidence type="ECO:0000313" key="2">
    <source>
        <dbReference type="Proteomes" id="UP000612893"/>
    </source>
</evidence>
<evidence type="ECO:0000313" key="1">
    <source>
        <dbReference type="EMBL" id="MBJ7600174.1"/>
    </source>
</evidence>
<dbReference type="InterPro" id="IPR029063">
    <property type="entry name" value="SAM-dependent_MTases_sf"/>
</dbReference>
<dbReference type="PANTHER" id="PTHR38451">
    <property type="entry name" value="TRNA (ADENINE(22)-N(1))-METHYLTRANSFERASE"/>
    <property type="match status" value="1"/>
</dbReference>
<keyword evidence="1" id="KW-0808">Transferase</keyword>
<dbReference type="RefSeq" id="WP_338203903.1">
    <property type="nucleotide sequence ID" value="NZ_JAEKNR010000188.1"/>
</dbReference>
<gene>
    <name evidence="1" type="ORF">JF922_19135</name>
</gene>
<dbReference type="GO" id="GO:0032259">
    <property type="term" value="P:methylation"/>
    <property type="evidence" value="ECO:0007669"/>
    <property type="project" value="UniProtKB-KW"/>
</dbReference>
<dbReference type="PANTHER" id="PTHR38451:SF1">
    <property type="entry name" value="TRNA (ADENINE(22)-N(1))-METHYLTRANSFERASE"/>
    <property type="match status" value="1"/>
</dbReference>
<dbReference type="Pfam" id="PF12847">
    <property type="entry name" value="Methyltransf_18"/>
    <property type="match status" value="1"/>
</dbReference>
<dbReference type="GO" id="GO:0008168">
    <property type="term" value="F:methyltransferase activity"/>
    <property type="evidence" value="ECO:0007669"/>
    <property type="project" value="UniProtKB-KW"/>
</dbReference>
<dbReference type="Gene3D" id="3.40.50.150">
    <property type="entry name" value="Vaccinia Virus protein VP39"/>
    <property type="match status" value="1"/>
</dbReference>
<sequence>MNARLRAVAAAIPEDAGSVADVGAGDGQLARHLSASGRRVVASERLPGPFQRLRESSPSLDCRLGDGLSVLRPAEVECVVMAGMGGCTIAGVLRASLAASPGLVSALRCLVLQPQQSAGELVEWLRAAGFRYLASAEASDRGRSYTVLVVQPPA</sequence>
<dbReference type="AlphaFoldDB" id="A0A934K511"/>
<protein>
    <submittedName>
        <fullName evidence="1">SAM-dependent methyltransferase</fullName>
    </submittedName>
</protein>
<accession>A0A934K511</accession>
<keyword evidence="2" id="KW-1185">Reference proteome</keyword>
<reference evidence="1" key="1">
    <citation type="submission" date="2020-10" db="EMBL/GenBank/DDBJ databases">
        <title>Ca. Dormibacterota MAGs.</title>
        <authorList>
            <person name="Montgomery K."/>
        </authorList>
    </citation>
    <scope>NUCLEOTIDE SEQUENCE [LARGE SCALE GENOMIC DNA]</scope>
    <source>
        <strain evidence="1">SC8812_S17_10</strain>
    </source>
</reference>
<dbReference type="SUPFAM" id="SSF53335">
    <property type="entry name" value="S-adenosyl-L-methionine-dependent methyltransferases"/>
    <property type="match status" value="1"/>
</dbReference>